<protein>
    <submittedName>
        <fullName evidence="3">Uncharacterized protein</fullName>
    </submittedName>
</protein>
<proteinExistence type="predicted"/>
<dbReference type="RefSeq" id="WP_376803898.1">
    <property type="nucleotide sequence ID" value="NZ_LWDL01000031.1"/>
</dbReference>
<evidence type="ECO:0000313" key="3">
    <source>
        <dbReference type="EMBL" id="OQW49634.1"/>
    </source>
</evidence>
<keyword evidence="2" id="KW-1133">Transmembrane helix</keyword>
<dbReference type="AlphaFoldDB" id="A0A1W9HQW3"/>
<feature type="coiled-coil region" evidence="1">
    <location>
        <begin position="319"/>
        <end position="346"/>
    </location>
</feature>
<name>A0A1W9HQW3_9HYPH</name>
<evidence type="ECO:0000256" key="1">
    <source>
        <dbReference type="SAM" id="Coils"/>
    </source>
</evidence>
<feature type="transmembrane region" description="Helical" evidence="2">
    <location>
        <begin position="99"/>
        <end position="122"/>
    </location>
</feature>
<keyword evidence="2" id="KW-0812">Transmembrane</keyword>
<gene>
    <name evidence="3" type="ORF">A4S15_02620</name>
</gene>
<feature type="transmembrane region" description="Helical" evidence="2">
    <location>
        <begin position="134"/>
        <end position="156"/>
    </location>
</feature>
<dbReference type="STRING" id="1827387.A4S15_02620"/>
<dbReference type="EMBL" id="LWDL01000031">
    <property type="protein sequence ID" value="OQW49634.1"/>
    <property type="molecule type" value="Genomic_DNA"/>
</dbReference>
<keyword evidence="2" id="KW-0472">Membrane</keyword>
<evidence type="ECO:0000313" key="4">
    <source>
        <dbReference type="Proteomes" id="UP000192872"/>
    </source>
</evidence>
<evidence type="ECO:0000256" key="2">
    <source>
        <dbReference type="SAM" id="Phobius"/>
    </source>
</evidence>
<keyword evidence="1" id="KW-0175">Coiled coil</keyword>
<reference evidence="3 4" key="1">
    <citation type="journal article" date="2017" name="Water Res.">
        <title>Comammox in drinking water systems.</title>
        <authorList>
            <person name="Wang Y."/>
            <person name="Ma L."/>
            <person name="Mao Y."/>
            <person name="Jiang X."/>
            <person name="Xia Y."/>
            <person name="Yu K."/>
            <person name="Li B."/>
            <person name="Zhang T."/>
        </authorList>
    </citation>
    <scope>NUCLEOTIDE SEQUENCE [LARGE SCALE GENOMIC DNA]</scope>
    <source>
        <strain evidence="3">SG_bin8</strain>
    </source>
</reference>
<organism evidence="3 4">
    <name type="scientific">Candidatus Raskinella chloraquaticus</name>
    <dbReference type="NCBI Taxonomy" id="1951219"/>
    <lineage>
        <taxon>Bacteria</taxon>
        <taxon>Pseudomonadati</taxon>
        <taxon>Pseudomonadota</taxon>
        <taxon>Alphaproteobacteria</taxon>
        <taxon>Hyphomicrobiales</taxon>
        <taxon>Phreatobacteraceae</taxon>
        <taxon>Candidatus Raskinella</taxon>
    </lineage>
</organism>
<dbReference type="Proteomes" id="UP000192872">
    <property type="component" value="Unassembled WGS sequence"/>
</dbReference>
<accession>A0A1W9HQW3</accession>
<sequence>MAKAAKGAEDFPVTGNHEERRAWFETRLKGRSREDCILLAGRAALRVVPLLRSFVPASERGASPQSEGARHLLGVLRCNALSLVASLAPTSERERFRAAASFSAAASAYAYAAYAASAYAAYASAAYASAASAYAAYASAAASFSAAAFAIDLAALDGKAGPRRARTLSTLWPDGMPSEISAEWSKFAQDLRGMGDDFDIWADWYGGGTWNGKAFPGVLQGTPSRGPSLFGLTRKKALAVWHDIALIPDEFWKDPARVNAEMKRIVAAAREEELGKQKKPPPEDTIIEIPPQKPASLEPIWQDGKLQLPSSLAPADIVETKLSDALEALKQSLNELADDAESEANIDRRAIAYLRRIGERIPASPPTNLEMHSIAHNEAMLFGYASKVSEEWPDILAVRYHALTLQFDRTMRQFPDWR</sequence>
<comment type="caution">
    <text evidence="3">The sequence shown here is derived from an EMBL/GenBank/DDBJ whole genome shotgun (WGS) entry which is preliminary data.</text>
</comment>